<keyword evidence="3" id="KW-1185">Reference proteome</keyword>
<gene>
    <name evidence="2" type="ORF">K493DRAFT_333579</name>
</gene>
<dbReference type="PANTHER" id="PTHR10933:SF9">
    <property type="entry name" value="IMMUNOGLOBULIN-BINDING PROTEIN 1"/>
    <property type="match status" value="1"/>
</dbReference>
<reference evidence="2 3" key="1">
    <citation type="submission" date="2016-07" db="EMBL/GenBank/DDBJ databases">
        <title>Pervasive Adenine N6-methylation of Active Genes in Fungi.</title>
        <authorList>
            <consortium name="DOE Joint Genome Institute"/>
            <person name="Mondo S.J."/>
            <person name="Dannebaum R.O."/>
            <person name="Kuo R.C."/>
            <person name="Labutti K."/>
            <person name="Haridas S."/>
            <person name="Kuo A."/>
            <person name="Salamov A."/>
            <person name="Ahrendt S.R."/>
            <person name="Lipzen A."/>
            <person name="Sullivan W."/>
            <person name="Andreopoulos W.B."/>
            <person name="Clum A."/>
            <person name="Lindquist E."/>
            <person name="Daum C."/>
            <person name="Ramamoorthy G.K."/>
            <person name="Gryganskyi A."/>
            <person name="Culley D."/>
            <person name="Magnuson J.K."/>
            <person name="James T.Y."/>
            <person name="O'Malley M.A."/>
            <person name="Stajich J.E."/>
            <person name="Spatafora J.W."/>
            <person name="Visel A."/>
            <person name="Grigoriev I.V."/>
        </authorList>
    </citation>
    <scope>NUCLEOTIDE SEQUENCE [LARGE SCALE GENOMIC DNA]</scope>
    <source>
        <strain evidence="2 3">CBS 931.73</strain>
    </source>
</reference>
<comment type="caution">
    <text evidence="2">The sequence shown here is derived from an EMBL/GenBank/DDBJ whole genome shotgun (WGS) entry which is preliminary data.</text>
</comment>
<dbReference type="STRING" id="1314790.A0A1Y1Z510"/>
<feature type="region of interest" description="Disordered" evidence="1">
    <location>
        <begin position="295"/>
        <end position="343"/>
    </location>
</feature>
<dbReference type="InterPro" id="IPR007304">
    <property type="entry name" value="TAP46-like"/>
</dbReference>
<dbReference type="OrthoDB" id="10261753at2759"/>
<feature type="compositionally biased region" description="Basic and acidic residues" evidence="1">
    <location>
        <begin position="214"/>
        <end position="234"/>
    </location>
</feature>
<evidence type="ECO:0000313" key="3">
    <source>
        <dbReference type="Proteomes" id="UP000193498"/>
    </source>
</evidence>
<protein>
    <submittedName>
        <fullName evidence="2">TAP42-like protein</fullName>
    </submittedName>
</protein>
<dbReference type="GO" id="GO:0051721">
    <property type="term" value="F:protein phosphatase 2A binding"/>
    <property type="evidence" value="ECO:0007669"/>
    <property type="project" value="TreeGrafter"/>
</dbReference>
<accession>A0A1Y1Z510</accession>
<dbReference type="GO" id="GO:0009966">
    <property type="term" value="P:regulation of signal transduction"/>
    <property type="evidence" value="ECO:0007669"/>
    <property type="project" value="InterPro"/>
</dbReference>
<dbReference type="PANTHER" id="PTHR10933">
    <property type="entry name" value="IMMUNOGLOBULIN-BINDING PROTEIN 1"/>
    <property type="match status" value="1"/>
</dbReference>
<feature type="non-terminal residue" evidence="2">
    <location>
        <position position="1"/>
    </location>
</feature>
<dbReference type="Pfam" id="PF04177">
    <property type="entry name" value="TAP42"/>
    <property type="match status" value="1"/>
</dbReference>
<name>A0A1Y1Z510_9FUNG</name>
<sequence>MTEVLSLGKEFSKGQSLFRSLETSELSTVDPAFQRQVSECSELFTNCLQRVRKAAIFSPNETLEDMKTTDLKYFLVEYYLGELSLKTTGSDRLALVEKAENHFEIFLESCEMYELLSKEDKKYYEELASQVKKEPSKKREEKIARYKREQATKLKLDELESLLSLDEDEDLAETTDMEDTLREALVTLIDLSIQKALEQFVSIRQEKEMLHQMKKLNLGEKSQRNTDEDSELRLDQTSQRQGPLLSKEGQPLRPFIITNQRKALQEQVFRPGWRLPTMTIDQYLQQEMDRGNFISGGGKTPEKQEIDDNDESAIDAETYKAREWDDFKDANPRGWGNQGVNRG</sequence>
<dbReference type="Proteomes" id="UP000193498">
    <property type="component" value="Unassembled WGS sequence"/>
</dbReference>
<organism evidence="2 3">
    <name type="scientific">Basidiobolus meristosporus CBS 931.73</name>
    <dbReference type="NCBI Taxonomy" id="1314790"/>
    <lineage>
        <taxon>Eukaryota</taxon>
        <taxon>Fungi</taxon>
        <taxon>Fungi incertae sedis</taxon>
        <taxon>Zoopagomycota</taxon>
        <taxon>Entomophthoromycotina</taxon>
        <taxon>Basidiobolomycetes</taxon>
        <taxon>Basidiobolales</taxon>
        <taxon>Basidiobolaceae</taxon>
        <taxon>Basidiobolus</taxon>
    </lineage>
</organism>
<dbReference type="GO" id="GO:0005829">
    <property type="term" value="C:cytosol"/>
    <property type="evidence" value="ECO:0007669"/>
    <property type="project" value="TreeGrafter"/>
</dbReference>
<dbReference type="Gene3D" id="1.25.40.540">
    <property type="entry name" value="TAP42-like family"/>
    <property type="match status" value="1"/>
</dbReference>
<dbReference type="GO" id="GO:0035303">
    <property type="term" value="P:regulation of dephosphorylation"/>
    <property type="evidence" value="ECO:0007669"/>
    <property type="project" value="TreeGrafter"/>
</dbReference>
<evidence type="ECO:0000256" key="1">
    <source>
        <dbReference type="SAM" id="MobiDB-lite"/>
    </source>
</evidence>
<dbReference type="InterPro" id="IPR038511">
    <property type="entry name" value="TAP42/TAP46-like_sf"/>
</dbReference>
<proteinExistence type="predicted"/>
<feature type="compositionally biased region" description="Basic and acidic residues" evidence="1">
    <location>
        <begin position="317"/>
        <end position="331"/>
    </location>
</feature>
<dbReference type="EMBL" id="MCFE01000026">
    <property type="protein sequence ID" value="ORY05340.1"/>
    <property type="molecule type" value="Genomic_DNA"/>
</dbReference>
<dbReference type="FunCoup" id="A0A1Y1Z510">
    <property type="interactions" value="626"/>
</dbReference>
<feature type="region of interest" description="Disordered" evidence="1">
    <location>
        <begin position="214"/>
        <end position="250"/>
    </location>
</feature>
<evidence type="ECO:0000313" key="2">
    <source>
        <dbReference type="EMBL" id="ORY05340.1"/>
    </source>
</evidence>
<dbReference type="AlphaFoldDB" id="A0A1Y1Z510"/>
<dbReference type="InParanoid" id="A0A1Y1Z510"/>